<dbReference type="SUPFAM" id="SSF52540">
    <property type="entry name" value="P-loop containing nucleoside triphosphate hydrolases"/>
    <property type="match status" value="1"/>
</dbReference>
<organism evidence="3">
    <name type="scientific">Thermosphaera aggregans</name>
    <dbReference type="NCBI Taxonomy" id="54254"/>
    <lineage>
        <taxon>Archaea</taxon>
        <taxon>Thermoproteota</taxon>
        <taxon>Thermoprotei</taxon>
        <taxon>Desulfurococcales</taxon>
        <taxon>Desulfurococcaceae</taxon>
        <taxon>Thermosphaera</taxon>
    </lineage>
</organism>
<dbReference type="InterPro" id="IPR051162">
    <property type="entry name" value="T4SS_component"/>
</dbReference>
<sequence>MNTDFVKSLENKLATAVEIAQKYGRIIGFVSRTSPSRIDEEGGFVYFEVDPLIYFNEFMDIASAGGYLAVIDLKTLHLVSLKIVAVERRDVLAELDVPEMYVTVPTTEVTGLLTKTRIKAKPLLSYDLFTDTVISADYVIEPQSPVIKLEDTRAIQKILGLPTKGVFLGYVTVGDKVLFEGNAELYLPLKAFYQHILVIGTTGSGKTTLIKNMVTSLSSRFNTFDDASVVIIDPNRDYLTLNLEPPWIVDENLIAGEKKLLEKLTGKVKHPRGIIILLPVTKYVVNKHIEDGSTWAKILRNIAIEYFKDIVEPISHRFGFNYEVESIDVIEQPGGKFPLRYVKLSAVIDYMGRKEEAEYVIVPYAFRFTDFTPREFISLNPYFTRQAKDSLTRLLRYMVETGLRIETVYEIYDALRDARARLMEREKAPRGIILDPNKEHLVELVKEIAIHKSTLENILRQVGSIIDTGFFDIAISTQSGEKYLQEPPLELILDKHFEWFNGYPIIVDLEYPLQHSIADPEKILSIIAFRILNKIFEWKLQQARGKMESKPVIIIMDEAHRFFPSKSGVEDYVEHVSSMIDRIARLGRARKLGIVFSTHSPRDVHDIILQLANTKIILRTDKSHIGLLDLPQEYRETVVRMSDRVAVLKSHVLRLGYVTFKTTPPLAGHYDLSALESPGKGVFNVENSLNHSEHGENEQRIKDDAGNEHVPGTSY</sequence>
<name>A0A7C2FYM0_9CREN</name>
<dbReference type="SMART" id="SM00382">
    <property type="entry name" value="AAA"/>
    <property type="match status" value="1"/>
</dbReference>
<feature type="domain" description="AAA+ ATPase" evidence="2">
    <location>
        <begin position="192"/>
        <end position="622"/>
    </location>
</feature>
<dbReference type="GO" id="GO:0005524">
    <property type="term" value="F:ATP binding"/>
    <property type="evidence" value="ECO:0007669"/>
    <property type="project" value="UniProtKB-KW"/>
</dbReference>
<proteinExistence type="predicted"/>
<dbReference type="PANTHER" id="PTHR30121:SF1">
    <property type="entry name" value="AAA+ ATPASE DOMAIN-CONTAINING PROTEIN"/>
    <property type="match status" value="1"/>
</dbReference>
<evidence type="ECO:0000313" key="3">
    <source>
        <dbReference type="EMBL" id="HEF87905.1"/>
    </source>
</evidence>
<dbReference type="Gene3D" id="3.40.50.300">
    <property type="entry name" value="P-loop containing nucleotide triphosphate hydrolases"/>
    <property type="match status" value="2"/>
</dbReference>
<evidence type="ECO:0000256" key="1">
    <source>
        <dbReference type="SAM" id="MobiDB-lite"/>
    </source>
</evidence>
<dbReference type="EMBL" id="DSJT01000035">
    <property type="protein sequence ID" value="HEF87905.1"/>
    <property type="molecule type" value="Genomic_DNA"/>
</dbReference>
<comment type="caution">
    <text evidence="3">The sequence shown here is derived from an EMBL/GenBank/DDBJ whole genome shotgun (WGS) entry which is preliminary data.</text>
</comment>
<reference evidence="3" key="1">
    <citation type="journal article" date="2020" name="mSystems">
        <title>Genome- and Community-Level Interaction Insights into Carbon Utilization and Element Cycling Functions of Hydrothermarchaeota in Hydrothermal Sediment.</title>
        <authorList>
            <person name="Zhou Z."/>
            <person name="Liu Y."/>
            <person name="Xu W."/>
            <person name="Pan J."/>
            <person name="Luo Z.H."/>
            <person name="Li M."/>
        </authorList>
    </citation>
    <scope>NUCLEOTIDE SEQUENCE [LARGE SCALE GENOMIC DNA]</scope>
    <source>
        <strain evidence="3">SpSt-23</strain>
    </source>
</reference>
<dbReference type="InterPro" id="IPR003593">
    <property type="entry name" value="AAA+_ATPase"/>
</dbReference>
<keyword evidence="3" id="KW-0547">Nucleotide-binding</keyword>
<dbReference type="CDD" id="cd01127">
    <property type="entry name" value="TrwB_TraG_TraD_VirD4"/>
    <property type="match status" value="1"/>
</dbReference>
<evidence type="ECO:0000259" key="2">
    <source>
        <dbReference type="SMART" id="SM00382"/>
    </source>
</evidence>
<feature type="region of interest" description="Disordered" evidence="1">
    <location>
        <begin position="691"/>
        <end position="715"/>
    </location>
</feature>
<dbReference type="AlphaFoldDB" id="A0A7C2FYM0"/>
<gene>
    <name evidence="3" type="ORF">ENP55_06510</name>
</gene>
<feature type="compositionally biased region" description="Basic and acidic residues" evidence="1">
    <location>
        <begin position="691"/>
        <end position="707"/>
    </location>
</feature>
<dbReference type="PANTHER" id="PTHR30121">
    <property type="entry name" value="UNCHARACTERIZED PROTEIN YJGR-RELATED"/>
    <property type="match status" value="1"/>
</dbReference>
<dbReference type="InterPro" id="IPR002789">
    <property type="entry name" value="HerA_central"/>
</dbReference>
<keyword evidence="3" id="KW-0067">ATP-binding</keyword>
<dbReference type="Pfam" id="PF01935">
    <property type="entry name" value="DUF87"/>
    <property type="match status" value="1"/>
</dbReference>
<dbReference type="InterPro" id="IPR027417">
    <property type="entry name" value="P-loop_NTPase"/>
</dbReference>
<protein>
    <submittedName>
        <fullName evidence="3">ATP-binding protein</fullName>
    </submittedName>
</protein>
<accession>A0A7C2FYM0</accession>